<dbReference type="SUPFAM" id="SSF48208">
    <property type="entry name" value="Six-hairpin glycosidases"/>
    <property type="match status" value="1"/>
</dbReference>
<protein>
    <recommendedName>
        <fullName evidence="2">alpha-L-rhamnosidase</fullName>
        <ecNumber evidence="2">3.2.1.40</ecNumber>
    </recommendedName>
</protein>
<proteinExistence type="predicted"/>
<keyword evidence="3 8" id="KW-0378">Hydrolase</keyword>
<dbReference type="PIRSF" id="PIRSF010631">
    <property type="entry name" value="A-rhamnsds"/>
    <property type="match status" value="1"/>
</dbReference>
<evidence type="ECO:0000259" key="4">
    <source>
        <dbReference type="Pfam" id="PF05592"/>
    </source>
</evidence>
<dbReference type="Proteomes" id="UP001596472">
    <property type="component" value="Unassembled WGS sequence"/>
</dbReference>
<dbReference type="PANTHER" id="PTHR33307:SF6">
    <property type="entry name" value="ALPHA-RHAMNOSIDASE (EUROFUNG)-RELATED"/>
    <property type="match status" value="1"/>
</dbReference>
<dbReference type="InterPro" id="IPR008928">
    <property type="entry name" value="6-hairpin_glycosidase_sf"/>
</dbReference>
<feature type="domain" description="Alpha-L-rhamnosidase six-hairpin glycosidase" evidence="6">
    <location>
        <begin position="460"/>
        <end position="813"/>
    </location>
</feature>
<dbReference type="InterPro" id="IPR016007">
    <property type="entry name" value="Alpha_rhamnosid"/>
</dbReference>
<dbReference type="InterPro" id="IPR035398">
    <property type="entry name" value="Bac_rhamnosid_C"/>
</dbReference>
<dbReference type="InterPro" id="IPR013783">
    <property type="entry name" value="Ig-like_fold"/>
</dbReference>
<dbReference type="EC" id="3.2.1.40" evidence="2"/>
<dbReference type="InterPro" id="IPR013737">
    <property type="entry name" value="Bac_rhamnosid_N"/>
</dbReference>
<evidence type="ECO:0000256" key="3">
    <source>
        <dbReference type="ARBA" id="ARBA00022801"/>
    </source>
</evidence>
<gene>
    <name evidence="8" type="ORF">ACFQY0_02075</name>
</gene>
<dbReference type="PANTHER" id="PTHR33307">
    <property type="entry name" value="ALPHA-RHAMNOSIDASE (EUROFUNG)"/>
    <property type="match status" value="1"/>
</dbReference>
<dbReference type="Pfam" id="PF25788">
    <property type="entry name" value="Ig_Rha78A_N"/>
    <property type="match status" value="1"/>
</dbReference>
<dbReference type="Pfam" id="PF05592">
    <property type="entry name" value="Bac_rhamnosid"/>
    <property type="match status" value="1"/>
</dbReference>
<organism evidence="8 9">
    <name type="scientific">Haloferula chungangensis</name>
    <dbReference type="NCBI Taxonomy" id="1048331"/>
    <lineage>
        <taxon>Bacteria</taxon>
        <taxon>Pseudomonadati</taxon>
        <taxon>Verrucomicrobiota</taxon>
        <taxon>Verrucomicrobiia</taxon>
        <taxon>Verrucomicrobiales</taxon>
        <taxon>Verrucomicrobiaceae</taxon>
        <taxon>Haloferula</taxon>
    </lineage>
</organism>
<comment type="catalytic activity">
    <reaction evidence="1">
        <text>Hydrolysis of terminal non-reducing alpha-L-rhamnose residues in alpha-L-rhamnosides.</text>
        <dbReference type="EC" id="3.2.1.40"/>
    </reaction>
</comment>
<dbReference type="InterPro" id="IPR012341">
    <property type="entry name" value="6hp_glycosidase-like_sf"/>
</dbReference>
<dbReference type="RefSeq" id="WP_379708572.1">
    <property type="nucleotide sequence ID" value="NZ_JBHTBS010000001.1"/>
</dbReference>
<reference evidence="9" key="1">
    <citation type="journal article" date="2019" name="Int. J. Syst. Evol. Microbiol.">
        <title>The Global Catalogue of Microorganisms (GCM) 10K type strain sequencing project: providing services to taxonomists for standard genome sequencing and annotation.</title>
        <authorList>
            <consortium name="The Broad Institute Genomics Platform"/>
            <consortium name="The Broad Institute Genome Sequencing Center for Infectious Disease"/>
            <person name="Wu L."/>
            <person name="Ma J."/>
        </authorList>
    </citation>
    <scope>NUCLEOTIDE SEQUENCE [LARGE SCALE GENOMIC DNA]</scope>
    <source>
        <strain evidence="9">CGMCC 4.1467</strain>
    </source>
</reference>
<dbReference type="InterPro" id="IPR035396">
    <property type="entry name" value="Bac_rhamnosid6H"/>
</dbReference>
<dbReference type="EMBL" id="JBHTBS010000001">
    <property type="protein sequence ID" value="MFC7335951.1"/>
    <property type="molecule type" value="Genomic_DNA"/>
</dbReference>
<dbReference type="Gene3D" id="2.60.120.260">
    <property type="entry name" value="Galactose-binding domain-like"/>
    <property type="match status" value="2"/>
</dbReference>
<dbReference type="Pfam" id="PF17389">
    <property type="entry name" value="Bac_rhamnosid6H"/>
    <property type="match status" value="1"/>
</dbReference>
<evidence type="ECO:0000259" key="7">
    <source>
        <dbReference type="Pfam" id="PF17390"/>
    </source>
</evidence>
<feature type="domain" description="Alpha-L-rhamnosidase C-terminal" evidence="7">
    <location>
        <begin position="815"/>
        <end position="892"/>
    </location>
</feature>
<feature type="domain" description="Alpha-L-rhamnosidase concanavalin-like" evidence="4">
    <location>
        <begin position="354"/>
        <end position="455"/>
    </location>
</feature>
<accession>A0ABW2L336</accession>
<feature type="domain" description="Bacterial alpha-L-rhamnosidase N-terminal" evidence="5">
    <location>
        <begin position="173"/>
        <end position="342"/>
    </location>
</feature>
<comment type="caution">
    <text evidence="8">The sequence shown here is derived from an EMBL/GenBank/DDBJ whole genome shotgun (WGS) entry which is preliminary data.</text>
</comment>
<dbReference type="Pfam" id="PF17390">
    <property type="entry name" value="Bac_rhamnosid_C"/>
    <property type="match status" value="1"/>
</dbReference>
<evidence type="ECO:0000256" key="2">
    <source>
        <dbReference type="ARBA" id="ARBA00012652"/>
    </source>
</evidence>
<evidence type="ECO:0000259" key="6">
    <source>
        <dbReference type="Pfam" id="PF17389"/>
    </source>
</evidence>
<dbReference type="GO" id="GO:0016787">
    <property type="term" value="F:hydrolase activity"/>
    <property type="evidence" value="ECO:0007669"/>
    <property type="project" value="UniProtKB-KW"/>
</dbReference>
<dbReference type="Gene3D" id="2.60.40.10">
    <property type="entry name" value="Immunoglobulins"/>
    <property type="match status" value="1"/>
</dbReference>
<keyword evidence="9" id="KW-1185">Reference proteome</keyword>
<evidence type="ECO:0000313" key="8">
    <source>
        <dbReference type="EMBL" id="MFC7335951.1"/>
    </source>
</evidence>
<evidence type="ECO:0000256" key="1">
    <source>
        <dbReference type="ARBA" id="ARBA00001445"/>
    </source>
</evidence>
<dbReference type="Gene3D" id="2.60.420.10">
    <property type="entry name" value="Maltose phosphorylase, domain 3"/>
    <property type="match status" value="1"/>
</dbReference>
<name>A0ABW2L336_9BACT</name>
<dbReference type="Pfam" id="PF08531">
    <property type="entry name" value="Bac_rhamnosid_N"/>
    <property type="match status" value="1"/>
</dbReference>
<evidence type="ECO:0000313" key="9">
    <source>
        <dbReference type="Proteomes" id="UP001596472"/>
    </source>
</evidence>
<dbReference type="Gene3D" id="1.50.10.10">
    <property type="match status" value="1"/>
</dbReference>
<dbReference type="InterPro" id="IPR008902">
    <property type="entry name" value="Rhamnosid_concanavalin"/>
</dbReference>
<evidence type="ECO:0000259" key="5">
    <source>
        <dbReference type="Pfam" id="PF08531"/>
    </source>
</evidence>
<sequence>MAAASATPVYIHDLKVEHLVNPIHLDTNTPRFSWMLKSNDPGARNVSQKAYQILAASSLDLLNGEQADLWDSGRVESAQSVLIPYAGSPLKSRQRCFWKVRVWDQDGQVGQWSETASWEMALLDARDWAGSEWIGHDGDTHHSEHTAREQLQTKKTFDSHPSPLLRKEVALDKEVRSARAYVSGVGYFELYINGSKVGENLLDPGQTNYNKHTLYVTHDITKHLTSGTNALGIWLGNGFYGQNLAFNPAFKYGKPSVRAKFVIDYQDGSRAEFATTTDWKTAQSPIIFDNIYWGETYDARLEIPDWSKPGFDDSRWQTAIKQPSPCPDDKLRSQLIPPIQVMDRLDPIKVIPIGEDKYIVDFGKNIAGSVRITVDQQAGDLIKIVPAEVLNKDGKSLNMRTMGGAPGSDHELWYICKGGGPESWSPRFTYTGFQFVEISGLKEPPTKDSIQALMIRSAIRRTGDFSCSDEMLNKQYQASLLTLEDNWHSIPEDCPHREKCGWLGDAHAAADISFYSYDMSRFFTKFMWDIEDSLTKDARVRKVLKNRPGVPPMVSPGKRANRVGNIDWAVAYVIVPWRMYLHTGELDVFKHHYSNIKDFITYYGSFKNKDGIIADGLGDWCPPRWDRKAAPEYMECHPHVSGTAFYYEALQITGKMARKMGDTKYASWCFKEAEDINRAFHKTWLKPVKGSKHQHYGSQTATVMALRFGMTPENQVADRMAALLHDIEELHDGHHSCGIHGLRHFYTVLAENDQEVLAYRMLTDTTFPGPAYILSQGLSTWPERQFEWDKEIYRNSFNHPMQGGFTAFMHESVGGIQPTFEQPGYKHFTLKPHLTTELKWAKTSMESPYGSIRSDWKSSADQFEWTVEIPPNSKATLYFPYKKDQVLSEDNKVLETEINIIKEGNQTWLKHEVGSGLYHFTITQS</sequence>